<accession>A0AAP0MC40</accession>
<evidence type="ECO:0000313" key="2">
    <source>
        <dbReference type="Proteomes" id="UP001428341"/>
    </source>
</evidence>
<protein>
    <submittedName>
        <fullName evidence="1">Uncharacterized protein</fullName>
    </submittedName>
</protein>
<dbReference type="Proteomes" id="UP001428341">
    <property type="component" value="Unassembled WGS sequence"/>
</dbReference>
<dbReference type="AlphaFoldDB" id="A0AAP0MC40"/>
<name>A0AAP0MC40_9ROSI</name>
<organism evidence="1 2">
    <name type="scientific">Citrus x changshan-huyou</name>
    <dbReference type="NCBI Taxonomy" id="2935761"/>
    <lineage>
        <taxon>Eukaryota</taxon>
        <taxon>Viridiplantae</taxon>
        <taxon>Streptophyta</taxon>
        <taxon>Embryophyta</taxon>
        <taxon>Tracheophyta</taxon>
        <taxon>Spermatophyta</taxon>
        <taxon>Magnoliopsida</taxon>
        <taxon>eudicotyledons</taxon>
        <taxon>Gunneridae</taxon>
        <taxon>Pentapetalae</taxon>
        <taxon>rosids</taxon>
        <taxon>malvids</taxon>
        <taxon>Sapindales</taxon>
        <taxon>Rutaceae</taxon>
        <taxon>Aurantioideae</taxon>
        <taxon>Citrus</taxon>
    </lineage>
</organism>
<proteinExistence type="predicted"/>
<dbReference type="EMBL" id="JBCGBO010000005">
    <property type="protein sequence ID" value="KAK9201477.1"/>
    <property type="molecule type" value="Genomic_DNA"/>
</dbReference>
<gene>
    <name evidence="1" type="ORF">WN944_016680</name>
</gene>
<evidence type="ECO:0000313" key="1">
    <source>
        <dbReference type="EMBL" id="KAK9201477.1"/>
    </source>
</evidence>
<keyword evidence="2" id="KW-1185">Reference proteome</keyword>
<reference evidence="1 2" key="1">
    <citation type="submission" date="2024-05" db="EMBL/GenBank/DDBJ databases">
        <title>Haplotype-resolved chromosome-level genome assembly of Huyou (Citrus changshanensis).</title>
        <authorList>
            <person name="Miao C."/>
            <person name="Chen W."/>
            <person name="Wu Y."/>
            <person name="Wang L."/>
            <person name="Zhao S."/>
            <person name="Grierson D."/>
            <person name="Xu C."/>
            <person name="Chen K."/>
        </authorList>
    </citation>
    <scope>NUCLEOTIDE SEQUENCE [LARGE SCALE GENOMIC DNA]</scope>
    <source>
        <strain evidence="1">01-14</strain>
        <tissue evidence="1">Leaf</tissue>
    </source>
</reference>
<comment type="caution">
    <text evidence="1">The sequence shown here is derived from an EMBL/GenBank/DDBJ whole genome shotgun (WGS) entry which is preliminary data.</text>
</comment>
<sequence length="103" mass="11833">MLVAVRIIFLQIYRWQWHTSFCAYNDCYSACLVSLYCTQSPSMSDTARTYPGILPIHHPMAKQWYPRISGGPPLERLWISVLISCRVHSFSFLTFSALVGLDT</sequence>